<dbReference type="AlphaFoldDB" id="A0A7W7SE43"/>
<dbReference type="EMBL" id="JACHJR010000001">
    <property type="protein sequence ID" value="MBB4948753.1"/>
    <property type="molecule type" value="Genomic_DNA"/>
</dbReference>
<protein>
    <submittedName>
        <fullName evidence="2">Uncharacterized protein</fullName>
    </submittedName>
</protein>
<dbReference type="RefSeq" id="WP_184918609.1">
    <property type="nucleotide sequence ID" value="NZ_JACHJR010000001.1"/>
</dbReference>
<reference evidence="2 3" key="1">
    <citation type="submission" date="2020-08" db="EMBL/GenBank/DDBJ databases">
        <title>Sequencing the genomes of 1000 actinobacteria strains.</title>
        <authorList>
            <person name="Klenk H.-P."/>
        </authorList>
    </citation>
    <scope>NUCLEOTIDE SEQUENCE [LARGE SCALE GENOMIC DNA]</scope>
    <source>
        <strain evidence="2 3">DSM 44786</strain>
    </source>
</reference>
<keyword evidence="3" id="KW-1185">Reference proteome</keyword>
<sequence>MSSTKPAPTPDPQAPMRALLAAAAAARAVSTPPKAPAIEPEAKKAA</sequence>
<comment type="caution">
    <text evidence="2">The sequence shown here is derived from an EMBL/GenBank/DDBJ whole genome shotgun (WGS) entry which is preliminary data.</text>
</comment>
<organism evidence="2 3">
    <name type="scientific">Kitasatospora gansuensis</name>
    <dbReference type="NCBI Taxonomy" id="258050"/>
    <lineage>
        <taxon>Bacteria</taxon>
        <taxon>Bacillati</taxon>
        <taxon>Actinomycetota</taxon>
        <taxon>Actinomycetes</taxon>
        <taxon>Kitasatosporales</taxon>
        <taxon>Streptomycetaceae</taxon>
        <taxon>Kitasatospora</taxon>
    </lineage>
</organism>
<name>A0A7W7SE43_9ACTN</name>
<evidence type="ECO:0000313" key="2">
    <source>
        <dbReference type="EMBL" id="MBB4948753.1"/>
    </source>
</evidence>
<evidence type="ECO:0000256" key="1">
    <source>
        <dbReference type="SAM" id="MobiDB-lite"/>
    </source>
</evidence>
<feature type="region of interest" description="Disordered" evidence="1">
    <location>
        <begin position="25"/>
        <end position="46"/>
    </location>
</feature>
<gene>
    <name evidence="2" type="ORF">F4556_004288</name>
</gene>
<evidence type="ECO:0000313" key="3">
    <source>
        <dbReference type="Proteomes" id="UP000573327"/>
    </source>
</evidence>
<proteinExistence type="predicted"/>
<dbReference type="Proteomes" id="UP000573327">
    <property type="component" value="Unassembled WGS sequence"/>
</dbReference>
<accession>A0A7W7SE43</accession>